<evidence type="ECO:0000256" key="10">
    <source>
        <dbReference type="HAMAP-Rule" id="MF_00061"/>
    </source>
</evidence>
<comment type="pathway">
    <text evidence="10">Isoprenoid biosynthesis; isopentenyl diphosphate biosynthesis via DXP pathway; isopentenyl diphosphate from 1-deoxy-D-xylulose 5-phosphate: step 3/6.</text>
</comment>
<evidence type="ECO:0000256" key="2">
    <source>
        <dbReference type="ARBA" id="ARBA00012052"/>
    </source>
</evidence>
<reference evidence="13 14" key="1">
    <citation type="journal article" date="2018" name="Nat. Biotechnol.">
        <title>A standardized bacterial taxonomy based on genome phylogeny substantially revises the tree of life.</title>
        <authorList>
            <person name="Parks D.H."/>
            <person name="Chuvochina M."/>
            <person name="Waite D.W."/>
            <person name="Rinke C."/>
            <person name="Skarshewski A."/>
            <person name="Chaumeil P.A."/>
            <person name="Hugenholtz P."/>
        </authorList>
    </citation>
    <scope>NUCLEOTIDE SEQUENCE [LARGE SCALE GENOMIC DNA]</scope>
    <source>
        <strain evidence="13">UBA10707</strain>
    </source>
</reference>
<evidence type="ECO:0000256" key="4">
    <source>
        <dbReference type="ARBA" id="ARBA00022679"/>
    </source>
</evidence>
<evidence type="ECO:0000256" key="3">
    <source>
        <dbReference type="ARBA" id="ARBA00017473"/>
    </source>
</evidence>
<organism evidence="13 14">
    <name type="scientific">Advenella kashmirensis</name>
    <dbReference type="NCBI Taxonomy" id="310575"/>
    <lineage>
        <taxon>Bacteria</taxon>
        <taxon>Pseudomonadati</taxon>
        <taxon>Pseudomonadota</taxon>
        <taxon>Betaproteobacteria</taxon>
        <taxon>Burkholderiales</taxon>
        <taxon>Alcaligenaceae</taxon>
    </lineage>
</organism>
<keyword evidence="7 10" id="KW-0067">ATP-binding</keyword>
<dbReference type="SUPFAM" id="SSF54211">
    <property type="entry name" value="Ribosomal protein S5 domain 2-like"/>
    <property type="match status" value="1"/>
</dbReference>
<sequence length="298" mass="31763">MKSLHDVAAPAKLNLFLHITGRRADGYHLLQTVFTFVDLADRLHFTLRDDGRIVRATDIPGVPHDEDLIVRAARLLQQHAAAQSGAAAGVTIAVDKQIPAGGGLGGGSSDAASTLIALNRLWGCGFSREALQALGLTLGADVPVFVFGESAFAQGVGDALQTCPVPQASYVVFVPTISVATATVFAHPDLTRATKSLIMHDFAGHDIHQFGRNDLQAAACALFKPLSLIVGWLESLGIQARMTGSGACFFVPFDTADQALACRQRVESALASHPEASQWIKQVVVCHGINRHPLYNWI</sequence>
<dbReference type="GO" id="GO:0005524">
    <property type="term" value="F:ATP binding"/>
    <property type="evidence" value="ECO:0007669"/>
    <property type="project" value="UniProtKB-UniRule"/>
</dbReference>
<evidence type="ECO:0000256" key="6">
    <source>
        <dbReference type="ARBA" id="ARBA00022777"/>
    </source>
</evidence>
<dbReference type="NCBIfam" id="TIGR00154">
    <property type="entry name" value="ispE"/>
    <property type="match status" value="1"/>
</dbReference>
<dbReference type="EC" id="2.7.1.148" evidence="2 10"/>
<feature type="domain" description="GHMP kinase C-terminal" evidence="12">
    <location>
        <begin position="204"/>
        <end position="268"/>
    </location>
</feature>
<feature type="active site" evidence="10">
    <location>
        <position position="141"/>
    </location>
</feature>
<evidence type="ECO:0000259" key="12">
    <source>
        <dbReference type="Pfam" id="PF08544"/>
    </source>
</evidence>
<evidence type="ECO:0000313" key="14">
    <source>
        <dbReference type="Proteomes" id="UP000264036"/>
    </source>
</evidence>
<dbReference type="InterPro" id="IPR020568">
    <property type="entry name" value="Ribosomal_Su5_D2-typ_SF"/>
</dbReference>
<dbReference type="InterPro" id="IPR013750">
    <property type="entry name" value="GHMP_kinase_C_dom"/>
</dbReference>
<dbReference type="InterPro" id="IPR004424">
    <property type="entry name" value="IspE"/>
</dbReference>
<feature type="domain" description="GHMP kinase N-terminal" evidence="11">
    <location>
        <begin position="68"/>
        <end position="148"/>
    </location>
</feature>
<dbReference type="GO" id="GO:0050515">
    <property type="term" value="F:4-(cytidine 5'-diphospho)-2-C-methyl-D-erythritol kinase activity"/>
    <property type="evidence" value="ECO:0007669"/>
    <property type="project" value="UniProtKB-UniRule"/>
</dbReference>
<gene>
    <name evidence="10" type="primary">ispE</name>
    <name evidence="13" type="ORF">DD666_05875</name>
</gene>
<dbReference type="InterPro" id="IPR036554">
    <property type="entry name" value="GHMP_kinase_C_sf"/>
</dbReference>
<dbReference type="PANTHER" id="PTHR43527:SF2">
    <property type="entry name" value="4-DIPHOSPHOCYTIDYL-2-C-METHYL-D-ERYTHRITOL KINASE, CHLOROPLASTIC"/>
    <property type="match status" value="1"/>
</dbReference>
<comment type="similarity">
    <text evidence="1 10">Belongs to the GHMP kinase family. IspE subfamily.</text>
</comment>
<accession>A0A356LDM4</accession>
<dbReference type="AlphaFoldDB" id="A0A356LDM4"/>
<comment type="catalytic activity">
    <reaction evidence="10">
        <text>4-CDP-2-C-methyl-D-erythritol + ATP = 4-CDP-2-C-methyl-D-erythritol 2-phosphate + ADP + H(+)</text>
        <dbReference type="Rhea" id="RHEA:18437"/>
        <dbReference type="ChEBI" id="CHEBI:15378"/>
        <dbReference type="ChEBI" id="CHEBI:30616"/>
        <dbReference type="ChEBI" id="CHEBI:57823"/>
        <dbReference type="ChEBI" id="CHEBI:57919"/>
        <dbReference type="ChEBI" id="CHEBI:456216"/>
        <dbReference type="EC" id="2.7.1.148"/>
    </reaction>
</comment>
<dbReference type="Gene3D" id="3.30.70.890">
    <property type="entry name" value="GHMP kinase, C-terminal domain"/>
    <property type="match status" value="1"/>
</dbReference>
<dbReference type="Pfam" id="PF08544">
    <property type="entry name" value="GHMP_kinases_C"/>
    <property type="match status" value="1"/>
</dbReference>
<dbReference type="PIRSF" id="PIRSF010376">
    <property type="entry name" value="IspE"/>
    <property type="match status" value="1"/>
</dbReference>
<dbReference type="EMBL" id="DOEK01000009">
    <property type="protein sequence ID" value="HBP28929.1"/>
    <property type="molecule type" value="Genomic_DNA"/>
</dbReference>
<keyword evidence="6 10" id="KW-0418">Kinase</keyword>
<evidence type="ECO:0000259" key="11">
    <source>
        <dbReference type="Pfam" id="PF00288"/>
    </source>
</evidence>
<dbReference type="PANTHER" id="PTHR43527">
    <property type="entry name" value="4-DIPHOSPHOCYTIDYL-2-C-METHYL-D-ERYTHRITOL KINASE, CHLOROPLASTIC"/>
    <property type="match status" value="1"/>
</dbReference>
<feature type="active site" evidence="10">
    <location>
        <position position="12"/>
    </location>
</feature>
<name>A0A356LDM4_9BURK</name>
<dbReference type="InterPro" id="IPR006204">
    <property type="entry name" value="GHMP_kinase_N_dom"/>
</dbReference>
<evidence type="ECO:0000256" key="8">
    <source>
        <dbReference type="ARBA" id="ARBA00023229"/>
    </source>
</evidence>
<dbReference type="Gene3D" id="3.30.230.10">
    <property type="match status" value="1"/>
</dbReference>
<evidence type="ECO:0000313" key="13">
    <source>
        <dbReference type="EMBL" id="HBP28929.1"/>
    </source>
</evidence>
<dbReference type="GO" id="GO:0016114">
    <property type="term" value="P:terpenoid biosynthetic process"/>
    <property type="evidence" value="ECO:0007669"/>
    <property type="project" value="UniProtKB-UniRule"/>
</dbReference>
<keyword evidence="8 10" id="KW-0414">Isoprene biosynthesis</keyword>
<feature type="binding site" evidence="10">
    <location>
        <begin position="99"/>
        <end position="109"/>
    </location>
    <ligand>
        <name>ATP</name>
        <dbReference type="ChEBI" id="CHEBI:30616"/>
    </ligand>
</feature>
<dbReference type="UniPathway" id="UPA00056">
    <property type="reaction ID" value="UER00094"/>
</dbReference>
<dbReference type="Pfam" id="PF00288">
    <property type="entry name" value="GHMP_kinases_N"/>
    <property type="match status" value="1"/>
</dbReference>
<dbReference type="Proteomes" id="UP000264036">
    <property type="component" value="Unassembled WGS sequence"/>
</dbReference>
<proteinExistence type="inferred from homology"/>
<comment type="caution">
    <text evidence="13">The sequence shown here is derived from an EMBL/GenBank/DDBJ whole genome shotgun (WGS) entry which is preliminary data.</text>
</comment>
<keyword evidence="5 10" id="KW-0547">Nucleotide-binding</keyword>
<dbReference type="HAMAP" id="MF_00061">
    <property type="entry name" value="IspE"/>
    <property type="match status" value="1"/>
</dbReference>
<evidence type="ECO:0000256" key="1">
    <source>
        <dbReference type="ARBA" id="ARBA00009684"/>
    </source>
</evidence>
<dbReference type="SUPFAM" id="SSF55060">
    <property type="entry name" value="GHMP Kinase, C-terminal domain"/>
    <property type="match status" value="1"/>
</dbReference>
<comment type="function">
    <text evidence="10">Catalyzes the phosphorylation of the position 2 hydroxy group of 4-diphosphocytidyl-2C-methyl-D-erythritol.</text>
</comment>
<evidence type="ECO:0000256" key="9">
    <source>
        <dbReference type="ARBA" id="ARBA00032554"/>
    </source>
</evidence>
<protein>
    <recommendedName>
        <fullName evidence="3 10">4-diphosphocytidyl-2-C-methyl-D-erythritol kinase</fullName>
        <shortName evidence="10">CMK</shortName>
        <ecNumber evidence="2 10">2.7.1.148</ecNumber>
    </recommendedName>
    <alternativeName>
        <fullName evidence="9 10">4-(cytidine-5'-diphospho)-2-C-methyl-D-erythritol kinase</fullName>
    </alternativeName>
</protein>
<keyword evidence="4 10" id="KW-0808">Transferase</keyword>
<dbReference type="InterPro" id="IPR014721">
    <property type="entry name" value="Ribsml_uS5_D2-typ_fold_subgr"/>
</dbReference>
<evidence type="ECO:0000256" key="7">
    <source>
        <dbReference type="ARBA" id="ARBA00022840"/>
    </source>
</evidence>
<dbReference type="GO" id="GO:0019288">
    <property type="term" value="P:isopentenyl diphosphate biosynthetic process, methylerythritol 4-phosphate pathway"/>
    <property type="evidence" value="ECO:0007669"/>
    <property type="project" value="UniProtKB-UniRule"/>
</dbReference>
<evidence type="ECO:0000256" key="5">
    <source>
        <dbReference type="ARBA" id="ARBA00022741"/>
    </source>
</evidence>